<dbReference type="EnsemblPlants" id="Pp3c20_6530V3.1">
    <property type="protein sequence ID" value="PAC:32947201.CDS.1"/>
    <property type="gene ID" value="Pp3c20_6530"/>
</dbReference>
<feature type="compositionally biased region" description="Low complexity" evidence="1">
    <location>
        <begin position="317"/>
        <end position="337"/>
    </location>
</feature>
<dbReference type="InParanoid" id="A0A2K1IUC2"/>
<feature type="region of interest" description="Disordered" evidence="1">
    <location>
        <begin position="398"/>
        <end position="433"/>
    </location>
</feature>
<feature type="compositionally biased region" description="Pro residues" evidence="1">
    <location>
        <begin position="399"/>
        <end position="409"/>
    </location>
</feature>
<dbReference type="Proteomes" id="UP000006727">
    <property type="component" value="Chromosome 20"/>
</dbReference>
<evidence type="ECO:0000313" key="4">
    <source>
        <dbReference type="Proteomes" id="UP000006727"/>
    </source>
</evidence>
<dbReference type="EMBL" id="ABEU02000020">
    <property type="protein sequence ID" value="PNR32858.1"/>
    <property type="molecule type" value="Genomic_DNA"/>
</dbReference>
<reference evidence="3" key="3">
    <citation type="submission" date="2020-12" db="UniProtKB">
        <authorList>
            <consortium name="EnsemblPlants"/>
        </authorList>
    </citation>
    <scope>IDENTIFICATION</scope>
</reference>
<feature type="region of interest" description="Disordered" evidence="1">
    <location>
        <begin position="156"/>
        <end position="184"/>
    </location>
</feature>
<dbReference type="STRING" id="3218.A0A2K1IUC2"/>
<keyword evidence="4" id="KW-1185">Reference proteome</keyword>
<feature type="region of interest" description="Disordered" evidence="1">
    <location>
        <begin position="317"/>
        <end position="362"/>
    </location>
</feature>
<evidence type="ECO:0000313" key="3">
    <source>
        <dbReference type="EnsemblPlants" id="PAC:32947201.CDS.1"/>
    </source>
</evidence>
<dbReference type="Gramene" id="Pp3c20_6530V3.2">
    <property type="protein sequence ID" value="PAC:32947202.CDS.1"/>
    <property type="gene ID" value="Pp3c20_6530"/>
</dbReference>
<proteinExistence type="predicted"/>
<protein>
    <submittedName>
        <fullName evidence="2 3">Uncharacterized protein</fullName>
    </submittedName>
</protein>
<accession>A0A2K1IUC2</accession>
<evidence type="ECO:0000256" key="1">
    <source>
        <dbReference type="SAM" id="MobiDB-lite"/>
    </source>
</evidence>
<name>A0A2K1IUC2_PHYPA</name>
<reference evidence="2 4" key="1">
    <citation type="journal article" date="2008" name="Science">
        <title>The Physcomitrella genome reveals evolutionary insights into the conquest of land by plants.</title>
        <authorList>
            <person name="Rensing S."/>
            <person name="Lang D."/>
            <person name="Zimmer A."/>
            <person name="Terry A."/>
            <person name="Salamov A."/>
            <person name="Shapiro H."/>
            <person name="Nishiyama T."/>
            <person name="Perroud P.-F."/>
            <person name="Lindquist E."/>
            <person name="Kamisugi Y."/>
            <person name="Tanahashi T."/>
            <person name="Sakakibara K."/>
            <person name="Fujita T."/>
            <person name="Oishi K."/>
            <person name="Shin-I T."/>
            <person name="Kuroki Y."/>
            <person name="Toyoda A."/>
            <person name="Suzuki Y."/>
            <person name="Hashimoto A."/>
            <person name="Yamaguchi K."/>
            <person name="Sugano A."/>
            <person name="Kohara Y."/>
            <person name="Fujiyama A."/>
            <person name="Anterola A."/>
            <person name="Aoki S."/>
            <person name="Ashton N."/>
            <person name="Barbazuk W.B."/>
            <person name="Barker E."/>
            <person name="Bennetzen J."/>
            <person name="Bezanilla M."/>
            <person name="Blankenship R."/>
            <person name="Cho S.H."/>
            <person name="Dutcher S."/>
            <person name="Estelle M."/>
            <person name="Fawcett J.A."/>
            <person name="Gundlach H."/>
            <person name="Hanada K."/>
            <person name="Heyl A."/>
            <person name="Hicks K.A."/>
            <person name="Hugh J."/>
            <person name="Lohr M."/>
            <person name="Mayer K."/>
            <person name="Melkozernov A."/>
            <person name="Murata T."/>
            <person name="Nelson D."/>
            <person name="Pils B."/>
            <person name="Prigge M."/>
            <person name="Reiss B."/>
            <person name="Renner T."/>
            <person name="Rombauts S."/>
            <person name="Rushton P."/>
            <person name="Sanderfoot A."/>
            <person name="Schween G."/>
            <person name="Shiu S.-H."/>
            <person name="Stueber K."/>
            <person name="Theodoulou F.L."/>
            <person name="Tu H."/>
            <person name="Van de Peer Y."/>
            <person name="Verrier P.J."/>
            <person name="Waters E."/>
            <person name="Wood A."/>
            <person name="Yang L."/>
            <person name="Cove D."/>
            <person name="Cuming A."/>
            <person name="Hasebe M."/>
            <person name="Lucas S."/>
            <person name="Mishler D.B."/>
            <person name="Reski R."/>
            <person name="Grigoriev I."/>
            <person name="Quatrano R.S."/>
            <person name="Boore J.L."/>
        </authorList>
    </citation>
    <scope>NUCLEOTIDE SEQUENCE [LARGE SCALE GENOMIC DNA]</scope>
    <source>
        <strain evidence="3 4">cv. Gransden 2004</strain>
    </source>
</reference>
<sequence>MHAMLTKHPGSFKLFFSSQCHYTSTSYVVGATAPWPPSFLGLPQLSPPRFTPSLSNPTPPTSCHHQPHPYPCGCARSRHPPCASSPATCDQNCGEPHQHHCPLFSSTRSCNPLPRSSPTHSLPLPAFRPTMVSAASELRRPRPPGCCCVCSRLRASGSLSDSRPSTRCAARSPLSTPSHRRPSLPRPCSVLVICPSTPPPSPRGSLPPAFAPRGVALFSLRGHPPSTSPCATPLPQSNPTPMPLAPETCRSPPATACPARPSTLTRGSRAARISVKASNALVIPPSPSPSPCFSLVLAATPPPSCCSAVASDPLAETSAPSGEVAAAAASEVTAPPAAHRDPPHPCPHPHSHPPPPLSPRSRAHFCSSALRSLLPPPPPPPRCSTSILVVLRPPWILRSPPPPSLPPPHAASLRIPSRLAPLTPRNLHLPAST</sequence>
<evidence type="ECO:0000313" key="2">
    <source>
        <dbReference type="EMBL" id="PNR32858.1"/>
    </source>
</evidence>
<gene>
    <name evidence="2" type="ORF">PHYPA_024800</name>
</gene>
<dbReference type="Gramene" id="Pp3c20_6530V3.1">
    <property type="protein sequence ID" value="PAC:32947201.CDS.1"/>
    <property type="gene ID" value="Pp3c20_6530"/>
</dbReference>
<dbReference type="EnsemblPlants" id="Pp3c20_6530V3.2">
    <property type="protein sequence ID" value="PAC:32947202.CDS.1"/>
    <property type="gene ID" value="Pp3c20_6530"/>
</dbReference>
<organism evidence="2">
    <name type="scientific">Physcomitrium patens</name>
    <name type="common">Spreading-leaved earth moss</name>
    <name type="synonym">Physcomitrella patens</name>
    <dbReference type="NCBI Taxonomy" id="3218"/>
    <lineage>
        <taxon>Eukaryota</taxon>
        <taxon>Viridiplantae</taxon>
        <taxon>Streptophyta</taxon>
        <taxon>Embryophyta</taxon>
        <taxon>Bryophyta</taxon>
        <taxon>Bryophytina</taxon>
        <taxon>Bryopsida</taxon>
        <taxon>Funariidae</taxon>
        <taxon>Funariales</taxon>
        <taxon>Funariaceae</taxon>
        <taxon>Physcomitrium</taxon>
    </lineage>
</organism>
<feature type="compositionally biased region" description="Pro residues" evidence="1">
    <location>
        <begin position="344"/>
        <end position="358"/>
    </location>
</feature>
<reference evidence="2 4" key="2">
    <citation type="journal article" date="2018" name="Plant J.">
        <title>The Physcomitrella patens chromosome-scale assembly reveals moss genome structure and evolution.</title>
        <authorList>
            <person name="Lang D."/>
            <person name="Ullrich K.K."/>
            <person name="Murat F."/>
            <person name="Fuchs J."/>
            <person name="Jenkins J."/>
            <person name="Haas F.B."/>
            <person name="Piednoel M."/>
            <person name="Gundlach H."/>
            <person name="Van Bel M."/>
            <person name="Meyberg R."/>
            <person name="Vives C."/>
            <person name="Morata J."/>
            <person name="Symeonidi A."/>
            <person name="Hiss M."/>
            <person name="Muchero W."/>
            <person name="Kamisugi Y."/>
            <person name="Saleh O."/>
            <person name="Blanc G."/>
            <person name="Decker E.L."/>
            <person name="van Gessel N."/>
            <person name="Grimwood J."/>
            <person name="Hayes R.D."/>
            <person name="Graham S.W."/>
            <person name="Gunter L.E."/>
            <person name="McDaniel S.F."/>
            <person name="Hoernstein S.N.W."/>
            <person name="Larsson A."/>
            <person name="Li F.W."/>
            <person name="Perroud P.F."/>
            <person name="Phillips J."/>
            <person name="Ranjan P."/>
            <person name="Rokshar D.S."/>
            <person name="Rothfels C.J."/>
            <person name="Schneider L."/>
            <person name="Shu S."/>
            <person name="Stevenson D.W."/>
            <person name="Thummler F."/>
            <person name="Tillich M."/>
            <person name="Villarreal Aguilar J.C."/>
            <person name="Widiez T."/>
            <person name="Wong G.K."/>
            <person name="Wymore A."/>
            <person name="Zhang Y."/>
            <person name="Zimmer A.D."/>
            <person name="Quatrano R.S."/>
            <person name="Mayer K.F.X."/>
            <person name="Goodstein D."/>
            <person name="Casacuberta J.M."/>
            <person name="Vandepoele K."/>
            <person name="Reski R."/>
            <person name="Cuming A.C."/>
            <person name="Tuskan G.A."/>
            <person name="Maumus F."/>
            <person name="Salse J."/>
            <person name="Schmutz J."/>
            <person name="Rensing S.A."/>
        </authorList>
    </citation>
    <scope>NUCLEOTIDE SEQUENCE [LARGE SCALE GENOMIC DNA]</scope>
    <source>
        <strain evidence="3 4">cv. Gransden 2004</strain>
    </source>
</reference>
<dbReference type="AlphaFoldDB" id="A0A2K1IUC2"/>